<dbReference type="eggNOG" id="COG3148">
    <property type="taxonomic scope" value="Bacteria"/>
</dbReference>
<evidence type="ECO:0000256" key="5">
    <source>
        <dbReference type="ARBA" id="ARBA00034489"/>
    </source>
</evidence>
<accession>E1X1G8</accession>
<evidence type="ECO:0000256" key="3">
    <source>
        <dbReference type="ARBA" id="ARBA00022691"/>
    </source>
</evidence>
<feature type="domain" description="DTW" evidence="6">
    <location>
        <begin position="8"/>
        <end position="198"/>
    </location>
</feature>
<name>E1X1G8_HALMS</name>
<keyword evidence="4" id="KW-0819">tRNA processing</keyword>
<proteinExistence type="inferred from homology"/>
<dbReference type="InterPro" id="IPR039262">
    <property type="entry name" value="DTWD2/TAPT"/>
</dbReference>
<dbReference type="AlphaFoldDB" id="E1X1G8"/>
<evidence type="ECO:0000256" key="4">
    <source>
        <dbReference type="ARBA" id="ARBA00022694"/>
    </source>
</evidence>
<dbReference type="SMART" id="SM01144">
    <property type="entry name" value="DTW"/>
    <property type="match status" value="1"/>
</dbReference>
<organism evidence="7 8">
    <name type="scientific">Halobacteriovorax marinus (strain ATCC BAA-682 / DSM 15412 / SJ)</name>
    <name type="common">Bacteriovorax marinus</name>
    <dbReference type="NCBI Taxonomy" id="862908"/>
    <lineage>
        <taxon>Bacteria</taxon>
        <taxon>Pseudomonadati</taxon>
        <taxon>Bdellovibrionota</taxon>
        <taxon>Bacteriovoracia</taxon>
        <taxon>Bacteriovoracales</taxon>
        <taxon>Halobacteriovoraceae</taxon>
        <taxon>Halobacteriovorax</taxon>
    </lineage>
</organism>
<dbReference type="Proteomes" id="UP000008963">
    <property type="component" value="Chromosome"/>
</dbReference>
<dbReference type="HOGENOM" id="CLU_066458_2_3_7"/>
<dbReference type="EC" id="2.5.1.25" evidence="1"/>
<protein>
    <recommendedName>
        <fullName evidence="1">tRNA-uridine aminocarboxypropyltransferase</fullName>
        <ecNumber evidence="1">2.5.1.25</ecNumber>
    </recommendedName>
</protein>
<dbReference type="GO" id="GO:0008033">
    <property type="term" value="P:tRNA processing"/>
    <property type="evidence" value="ECO:0007669"/>
    <property type="project" value="UniProtKB-KW"/>
</dbReference>
<evidence type="ECO:0000256" key="2">
    <source>
        <dbReference type="ARBA" id="ARBA00022679"/>
    </source>
</evidence>
<dbReference type="PANTHER" id="PTHR21392:SF0">
    <property type="entry name" value="TRNA-URIDINE AMINOCARBOXYPROPYLTRANSFERASE 2"/>
    <property type="match status" value="1"/>
</dbReference>
<keyword evidence="3" id="KW-0949">S-adenosyl-L-methionine</keyword>
<evidence type="ECO:0000313" key="8">
    <source>
        <dbReference type="Proteomes" id="UP000008963"/>
    </source>
</evidence>
<comment type="similarity">
    <text evidence="5">Belongs to the TDD superfamily. DTWD2 family.</text>
</comment>
<keyword evidence="2" id="KW-0808">Transferase</keyword>
<dbReference type="PANTHER" id="PTHR21392">
    <property type="entry name" value="TRNA-URIDINE AMINOCARBOXYPROPYLTRANSFERASE 2"/>
    <property type="match status" value="1"/>
</dbReference>
<dbReference type="EMBL" id="FQ312005">
    <property type="protein sequence ID" value="CBW26559.1"/>
    <property type="molecule type" value="Genomic_DNA"/>
</dbReference>
<dbReference type="PATRIC" id="fig|862908.3.peg.1642"/>
<keyword evidence="8" id="KW-1185">Reference proteome</keyword>
<evidence type="ECO:0000256" key="1">
    <source>
        <dbReference type="ARBA" id="ARBA00012386"/>
    </source>
</evidence>
<gene>
    <name evidence="7" type="ordered locus">BMS_1728</name>
</gene>
<evidence type="ECO:0000259" key="6">
    <source>
        <dbReference type="SMART" id="SM01144"/>
    </source>
</evidence>
<sequence>MSSRFANRNKRCPNCKIHPNLCFCSLLVKEQNRTPIRIVMHKAERTLTTNTAYFCEKMLADCQIHIRGLQEKPLDIEGSFNQEDYTPLYLFPDEDSKELTTEFLNELERPPLLIVPDGSWAQAKKFKRRESSLKNLISVKLPTINESIYRLRTSPAPGAVCTYEAIAMALGICDGRAIENNMLEVFKVITDRMYYSRKGIVNLDQLSEILKKEGVN</sequence>
<evidence type="ECO:0000313" key="7">
    <source>
        <dbReference type="EMBL" id="CBW26559.1"/>
    </source>
</evidence>
<reference evidence="8" key="1">
    <citation type="journal article" date="2013" name="ISME J.">
        <title>A small predatory core genome in the divergent marine Bacteriovorax marinus SJ and the terrestrial Bdellovibrio bacteriovorus.</title>
        <authorList>
            <person name="Crossman L.C."/>
            <person name="Chen H."/>
            <person name="Cerdeno-Tarraga A.M."/>
            <person name="Brooks K."/>
            <person name="Quail M.A."/>
            <person name="Pineiro S.A."/>
            <person name="Hobley L."/>
            <person name="Sockett R.E."/>
            <person name="Bentley S.D."/>
            <person name="Parkhill J."/>
            <person name="Williams H.N."/>
            <person name="Stine O.C."/>
        </authorList>
    </citation>
    <scope>NUCLEOTIDE SEQUENCE [LARGE SCALE GENOMIC DNA]</scope>
    <source>
        <strain evidence="8">ATCC BAA-682 / DSM 15412 / SJ</strain>
    </source>
</reference>
<dbReference type="KEGG" id="bmx:BMS_1728"/>
<dbReference type="InterPro" id="IPR005636">
    <property type="entry name" value="DTW"/>
</dbReference>
<dbReference type="OrthoDB" id="268835at2"/>
<dbReference type="RefSeq" id="WP_014244340.1">
    <property type="nucleotide sequence ID" value="NC_016620.1"/>
</dbReference>
<dbReference type="Pfam" id="PF03942">
    <property type="entry name" value="DTW"/>
    <property type="match status" value="1"/>
</dbReference>
<dbReference type="GO" id="GO:0016432">
    <property type="term" value="F:tRNA-uridine aminocarboxypropyltransferase activity"/>
    <property type="evidence" value="ECO:0007669"/>
    <property type="project" value="UniProtKB-EC"/>
</dbReference>
<dbReference type="STRING" id="862908.BMS_1728"/>